<dbReference type="CDD" id="cd05233">
    <property type="entry name" value="SDR_c"/>
    <property type="match status" value="1"/>
</dbReference>
<evidence type="ECO:0000256" key="1">
    <source>
        <dbReference type="ARBA" id="ARBA00006484"/>
    </source>
</evidence>
<dbReference type="InterPro" id="IPR051122">
    <property type="entry name" value="SDR_DHRS6-like"/>
</dbReference>
<dbReference type="EC" id="1.-.-.-" evidence="3"/>
<sequence length="232" mass="25342">MKKEILLIGGSTGIGYKIAERLSQEHNVTVASRNPGKLEELDITHLEFDVTKDNIEDLELPEKLDGLVYCPGSINLKPFKMHRLEDFKKEMDLNFFGLVKTVQGVMPKLQNAENASLIFFSTVAVKVGMPFHTSVAAAKGAIEGFARSLAAEYAPALRVNVVAPSLTDTGLAEKLLNNDKKKEKMNERHPLKRVGEASDIANLATFLLSDESSWITGQVMGVDGGLSTLNLS</sequence>
<proteinExistence type="inferred from homology"/>
<gene>
    <name evidence="3" type="ORF">RM545_13620</name>
</gene>
<dbReference type="PRINTS" id="PR00081">
    <property type="entry name" value="GDHRDH"/>
</dbReference>
<evidence type="ECO:0000313" key="4">
    <source>
        <dbReference type="Proteomes" id="UP001245285"/>
    </source>
</evidence>
<comment type="similarity">
    <text evidence="1">Belongs to the short-chain dehydrogenases/reductases (SDR) family.</text>
</comment>
<dbReference type="InterPro" id="IPR036291">
    <property type="entry name" value="NAD(P)-bd_dom_sf"/>
</dbReference>
<name>A0ABU3CMZ5_9FLAO</name>
<dbReference type="PANTHER" id="PTHR43477:SF1">
    <property type="entry name" value="DIHYDROANTICAPSIN 7-DEHYDROGENASE"/>
    <property type="match status" value="1"/>
</dbReference>
<evidence type="ECO:0000313" key="3">
    <source>
        <dbReference type="EMBL" id="MDT0647733.1"/>
    </source>
</evidence>
<dbReference type="Proteomes" id="UP001245285">
    <property type="component" value="Unassembled WGS sequence"/>
</dbReference>
<protein>
    <submittedName>
        <fullName evidence="3">SDR family oxidoreductase</fullName>
        <ecNumber evidence="3">1.-.-.-</ecNumber>
    </submittedName>
</protein>
<dbReference type="EMBL" id="JAVRHO010000020">
    <property type="protein sequence ID" value="MDT0647733.1"/>
    <property type="molecule type" value="Genomic_DNA"/>
</dbReference>
<dbReference type="Pfam" id="PF13561">
    <property type="entry name" value="adh_short_C2"/>
    <property type="match status" value="1"/>
</dbReference>
<dbReference type="Gene3D" id="3.40.50.720">
    <property type="entry name" value="NAD(P)-binding Rossmann-like Domain"/>
    <property type="match status" value="1"/>
</dbReference>
<dbReference type="PANTHER" id="PTHR43477">
    <property type="entry name" value="DIHYDROANTICAPSIN 7-DEHYDROGENASE"/>
    <property type="match status" value="1"/>
</dbReference>
<dbReference type="SUPFAM" id="SSF51735">
    <property type="entry name" value="NAD(P)-binding Rossmann-fold domains"/>
    <property type="match status" value="1"/>
</dbReference>
<dbReference type="InterPro" id="IPR002347">
    <property type="entry name" value="SDR_fam"/>
</dbReference>
<dbReference type="RefSeq" id="WP_311495833.1">
    <property type="nucleotide sequence ID" value="NZ_JAVRHO010000020.1"/>
</dbReference>
<evidence type="ECO:0000256" key="2">
    <source>
        <dbReference type="ARBA" id="ARBA00023002"/>
    </source>
</evidence>
<keyword evidence="2 3" id="KW-0560">Oxidoreductase</keyword>
<organism evidence="3 4">
    <name type="scientific">Autumnicola lenta</name>
    <dbReference type="NCBI Taxonomy" id="3075593"/>
    <lineage>
        <taxon>Bacteria</taxon>
        <taxon>Pseudomonadati</taxon>
        <taxon>Bacteroidota</taxon>
        <taxon>Flavobacteriia</taxon>
        <taxon>Flavobacteriales</taxon>
        <taxon>Flavobacteriaceae</taxon>
        <taxon>Autumnicola</taxon>
    </lineage>
</organism>
<keyword evidence="4" id="KW-1185">Reference proteome</keyword>
<dbReference type="GO" id="GO:0016491">
    <property type="term" value="F:oxidoreductase activity"/>
    <property type="evidence" value="ECO:0007669"/>
    <property type="project" value="UniProtKB-KW"/>
</dbReference>
<accession>A0ABU3CMZ5</accession>
<comment type="caution">
    <text evidence="3">The sequence shown here is derived from an EMBL/GenBank/DDBJ whole genome shotgun (WGS) entry which is preliminary data.</text>
</comment>
<reference evidence="3 4" key="1">
    <citation type="submission" date="2023-09" db="EMBL/GenBank/DDBJ databases">
        <authorList>
            <person name="Rey-Velasco X."/>
        </authorList>
    </citation>
    <scope>NUCLEOTIDE SEQUENCE [LARGE SCALE GENOMIC DNA]</scope>
    <source>
        <strain evidence="3 4">F260</strain>
    </source>
</reference>